<proteinExistence type="inferred from homology"/>
<comment type="caution">
    <text evidence="6">The sequence shown here is derived from an EMBL/GenBank/DDBJ whole genome shotgun (WGS) entry which is preliminary data.</text>
</comment>
<dbReference type="InterPro" id="IPR006501">
    <property type="entry name" value="Pectinesterase_inhib_dom"/>
</dbReference>
<keyword evidence="2" id="KW-1015">Disulfide bond</keyword>
<dbReference type="Proteomes" id="UP001634393">
    <property type="component" value="Unassembled WGS sequence"/>
</dbReference>
<evidence type="ECO:0000256" key="4">
    <source>
        <dbReference type="SAM" id="SignalP"/>
    </source>
</evidence>
<reference evidence="6 7" key="1">
    <citation type="submission" date="2024-12" db="EMBL/GenBank/DDBJ databases">
        <title>The unique morphological basis and parallel evolutionary history of personate flowers in Penstemon.</title>
        <authorList>
            <person name="Depatie T.H."/>
            <person name="Wessinger C.A."/>
        </authorList>
    </citation>
    <scope>NUCLEOTIDE SEQUENCE [LARGE SCALE GENOMIC DNA]</scope>
    <source>
        <strain evidence="6">WTNN_2</strain>
        <tissue evidence="6">Leaf</tissue>
    </source>
</reference>
<evidence type="ECO:0000256" key="2">
    <source>
        <dbReference type="ARBA" id="ARBA00023157"/>
    </source>
</evidence>
<dbReference type="Gene3D" id="1.20.140.40">
    <property type="entry name" value="Invertase/pectin methylesterase inhibitor family protein"/>
    <property type="match status" value="1"/>
</dbReference>
<feature type="signal peptide" evidence="4">
    <location>
        <begin position="1"/>
        <end position="24"/>
    </location>
</feature>
<feature type="chain" id="PRO_5044789638" description="Pectinesterase inhibitor domain-containing protein" evidence="4">
    <location>
        <begin position="25"/>
        <end position="206"/>
    </location>
</feature>
<evidence type="ECO:0000256" key="1">
    <source>
        <dbReference type="ARBA" id="ARBA00022729"/>
    </source>
</evidence>
<evidence type="ECO:0000259" key="5">
    <source>
        <dbReference type="SMART" id="SM00856"/>
    </source>
</evidence>
<evidence type="ECO:0000256" key="3">
    <source>
        <dbReference type="ARBA" id="ARBA00038471"/>
    </source>
</evidence>
<dbReference type="AlphaFoldDB" id="A0ABD3ST64"/>
<sequence length="206" mass="22621">MSYKFLFLFALLFGLSHCPALITADPHVSRLHLTHKISKVSGEPLVQNACRGVGDYESECILKLQSAPPHQKADGNGLAFFTLRFVEDHAANLSDAIKKTGTNPDLYPLLQSAISDCLVQYNPLDDLVENAINAVLANAYSDAIQFIEAAISNTEECDSELKTSYLEEKAEGKQGEEVQFAARDLKENNMFLKNMLSAALNIVKAN</sequence>
<keyword evidence="1 4" id="KW-0732">Signal</keyword>
<organism evidence="6 7">
    <name type="scientific">Penstemon smallii</name>
    <dbReference type="NCBI Taxonomy" id="265156"/>
    <lineage>
        <taxon>Eukaryota</taxon>
        <taxon>Viridiplantae</taxon>
        <taxon>Streptophyta</taxon>
        <taxon>Embryophyta</taxon>
        <taxon>Tracheophyta</taxon>
        <taxon>Spermatophyta</taxon>
        <taxon>Magnoliopsida</taxon>
        <taxon>eudicotyledons</taxon>
        <taxon>Gunneridae</taxon>
        <taxon>Pentapetalae</taxon>
        <taxon>asterids</taxon>
        <taxon>lamiids</taxon>
        <taxon>Lamiales</taxon>
        <taxon>Plantaginaceae</taxon>
        <taxon>Cheloneae</taxon>
        <taxon>Penstemon</taxon>
    </lineage>
</organism>
<feature type="domain" description="Pectinesterase inhibitor" evidence="5">
    <location>
        <begin position="41"/>
        <end position="202"/>
    </location>
</feature>
<protein>
    <recommendedName>
        <fullName evidence="5">Pectinesterase inhibitor domain-containing protein</fullName>
    </recommendedName>
</protein>
<dbReference type="SUPFAM" id="SSF101148">
    <property type="entry name" value="Plant invertase/pectin methylesterase inhibitor"/>
    <property type="match status" value="1"/>
</dbReference>
<keyword evidence="7" id="KW-1185">Reference proteome</keyword>
<dbReference type="Pfam" id="PF04043">
    <property type="entry name" value="PMEI"/>
    <property type="match status" value="1"/>
</dbReference>
<dbReference type="PANTHER" id="PTHR35357:SF8">
    <property type="entry name" value="OS01G0111000 PROTEIN"/>
    <property type="match status" value="1"/>
</dbReference>
<evidence type="ECO:0000313" key="7">
    <source>
        <dbReference type="Proteomes" id="UP001634393"/>
    </source>
</evidence>
<dbReference type="InterPro" id="IPR035513">
    <property type="entry name" value="Invertase/methylesterase_inhib"/>
</dbReference>
<gene>
    <name evidence="6" type="ORF">ACJIZ3_016609</name>
</gene>
<evidence type="ECO:0000313" key="6">
    <source>
        <dbReference type="EMBL" id="KAL3827807.1"/>
    </source>
</evidence>
<accession>A0ABD3ST64</accession>
<dbReference type="PANTHER" id="PTHR35357">
    <property type="entry name" value="OS02G0537100 PROTEIN"/>
    <property type="match status" value="1"/>
</dbReference>
<comment type="similarity">
    <text evidence="3">Belongs to the PMEI family.</text>
</comment>
<dbReference type="CDD" id="cd14859">
    <property type="entry name" value="PMEI_like"/>
    <property type="match status" value="1"/>
</dbReference>
<dbReference type="NCBIfam" id="TIGR01614">
    <property type="entry name" value="PME_inhib"/>
    <property type="match status" value="1"/>
</dbReference>
<dbReference type="EMBL" id="JBJXBP010000005">
    <property type="protein sequence ID" value="KAL3827807.1"/>
    <property type="molecule type" value="Genomic_DNA"/>
</dbReference>
<dbReference type="SMART" id="SM00856">
    <property type="entry name" value="PMEI"/>
    <property type="match status" value="1"/>
</dbReference>
<name>A0ABD3ST64_9LAMI</name>